<evidence type="ECO:0000313" key="1">
    <source>
        <dbReference type="EMBL" id="KHJ66119.1"/>
    </source>
</evidence>
<comment type="caution">
    <text evidence="1">The sequence shown here is derived from an EMBL/GenBank/DDBJ whole genome shotgun (WGS) entry which is preliminary data.</text>
</comment>
<name>A0A0B1R0E9_9GAMM</name>
<dbReference type="PIRSF" id="PIRSF029287">
    <property type="entry name" value="UCP029287"/>
    <property type="match status" value="1"/>
</dbReference>
<dbReference type="AlphaFoldDB" id="A0A0B1R0E9"/>
<dbReference type="RefSeq" id="WP_039335209.1">
    <property type="nucleotide sequence ID" value="NZ_JTJJ01000095.1"/>
</dbReference>
<evidence type="ECO:0000313" key="2">
    <source>
        <dbReference type="Proteomes" id="UP000030853"/>
    </source>
</evidence>
<dbReference type="InterPro" id="IPR017748">
    <property type="entry name" value="TagF"/>
</dbReference>
<reference evidence="1 2" key="1">
    <citation type="submission" date="2014-11" db="EMBL/GenBank/DDBJ databases">
        <title>Genome sequencing of Pantoea rodasii ND03.</title>
        <authorList>
            <person name="Muhamad Yunos N.Y."/>
            <person name="Chan K.-G."/>
        </authorList>
    </citation>
    <scope>NUCLEOTIDE SEQUENCE [LARGE SCALE GENOMIC DNA]</scope>
    <source>
        <strain evidence="1 2">ND03</strain>
    </source>
</reference>
<dbReference type="Pfam" id="PF09867">
    <property type="entry name" value="TagF_N"/>
    <property type="match status" value="1"/>
</dbReference>
<dbReference type="InterPro" id="IPR038225">
    <property type="entry name" value="TagF_sf"/>
</dbReference>
<organism evidence="1 2">
    <name type="scientific">Pantoea rodasii</name>
    <dbReference type="NCBI Taxonomy" id="1076549"/>
    <lineage>
        <taxon>Bacteria</taxon>
        <taxon>Pseudomonadati</taxon>
        <taxon>Pseudomonadota</taxon>
        <taxon>Gammaproteobacteria</taxon>
        <taxon>Enterobacterales</taxon>
        <taxon>Erwiniaceae</taxon>
        <taxon>Pantoea</taxon>
    </lineage>
</organism>
<accession>A0A0B1R0E9</accession>
<dbReference type="EMBL" id="JTJJ01000095">
    <property type="protein sequence ID" value="KHJ66119.1"/>
    <property type="molecule type" value="Genomic_DNA"/>
</dbReference>
<dbReference type="NCBIfam" id="TIGR03373">
    <property type="entry name" value="VI_minor_4"/>
    <property type="match status" value="1"/>
</dbReference>
<dbReference type="Proteomes" id="UP000030853">
    <property type="component" value="Unassembled WGS sequence"/>
</dbReference>
<gene>
    <name evidence="1" type="ORF">QU24_21025</name>
</gene>
<sequence length="232" mass="26498">MATHTAPGWYGKLPATGDFLRQRLSENTVTPWSHWFQQGLMHWHQQSDANTPLFLRAPVWNFVLPLSPLRQQVQMGCLLPSCDRVGRSWPLLALRSFPLSHWHSAQLAMSGDWYQELGALLLRSVKDRLSPDVLEQQMQQLAPLMVPDNQRSDIMDVIGFDDLPCTLSWREVADRFDPQQHISYWWSNRSDGFAHATHKHSGPLTAQLFSLLFNPASGAQPGRNGLYPPMFE</sequence>
<protein>
    <submittedName>
        <fullName evidence="1">Protein phosphatase ImpM</fullName>
    </submittedName>
</protein>
<proteinExistence type="predicted"/>
<dbReference type="Gene3D" id="3.40.1730.10">
    <property type="entry name" value="pa0076 domain"/>
    <property type="match status" value="1"/>
</dbReference>